<dbReference type="Proteomes" id="UP000046373">
    <property type="component" value="Unassembled WGS sequence"/>
</dbReference>
<dbReference type="EMBL" id="CCNB01000007">
    <property type="protein sequence ID" value="CDX32951.1"/>
    <property type="molecule type" value="Genomic_DNA"/>
</dbReference>
<accession>A0A090EUC7</accession>
<dbReference type="GO" id="GO:0016757">
    <property type="term" value="F:glycosyltransferase activity"/>
    <property type="evidence" value="ECO:0007669"/>
    <property type="project" value="InterPro"/>
</dbReference>
<gene>
    <name evidence="3" type="ORF">MPLDJ20_150366</name>
</gene>
<dbReference type="Pfam" id="PF13439">
    <property type="entry name" value="Glyco_transf_4"/>
    <property type="match status" value="1"/>
</dbReference>
<keyword evidence="3" id="KW-0808">Transferase</keyword>
<sequence>MRIAHVAPLYESVPPKLYGGTERIVFYITEALVGLGHDVTLFASGDSETSARLVPGRDQAIRLDPRPKKSEIAAHLAMLADVRARVGEFDVIHFHLSHFVHFPFFEEIAGRTVTTPHGRLDYVDLAPAYKRFPRFPMISISHSQKRGLPDANWLATIHHGLPLDAYQPTYRPGAEEPYLAFLGRLSRDKRPDRAIEIARRSGLKLKLAAKIGDDDRAYFRDNIEALIDGDRIDYVGEITEDEKAGFLGNAAGLLFPIDWPEPFGLVAIEAMACGTPVIAWDQGALPEIIDNGVTGFVVDSVDGAVAAMPALLDLDRRRVRAVFETRFSAARMARDYLAAYMRLTGTPEAKAS</sequence>
<protein>
    <submittedName>
        <fullName evidence="3">Group 1 glycosyl transferase</fullName>
    </submittedName>
</protein>
<evidence type="ECO:0000259" key="1">
    <source>
        <dbReference type="Pfam" id="PF00534"/>
    </source>
</evidence>
<name>A0A090EUC7_MESPL</name>
<proteinExistence type="predicted"/>
<dbReference type="Gene3D" id="3.40.50.2000">
    <property type="entry name" value="Glycogen Phosphorylase B"/>
    <property type="match status" value="2"/>
</dbReference>
<dbReference type="GeneID" id="31889649"/>
<feature type="domain" description="Glycosyl transferase family 1" evidence="1">
    <location>
        <begin position="174"/>
        <end position="315"/>
    </location>
</feature>
<evidence type="ECO:0000313" key="3">
    <source>
        <dbReference type="EMBL" id="CDX32951.1"/>
    </source>
</evidence>
<dbReference type="SUPFAM" id="SSF53756">
    <property type="entry name" value="UDP-Glycosyltransferase/glycogen phosphorylase"/>
    <property type="match status" value="1"/>
</dbReference>
<dbReference type="PANTHER" id="PTHR12526:SF595">
    <property type="entry name" value="BLL5217 PROTEIN"/>
    <property type="match status" value="1"/>
</dbReference>
<dbReference type="PANTHER" id="PTHR12526">
    <property type="entry name" value="GLYCOSYLTRANSFERASE"/>
    <property type="match status" value="1"/>
</dbReference>
<dbReference type="InterPro" id="IPR001296">
    <property type="entry name" value="Glyco_trans_1"/>
</dbReference>
<dbReference type="Pfam" id="PF00534">
    <property type="entry name" value="Glycos_transf_1"/>
    <property type="match status" value="1"/>
</dbReference>
<reference evidence="3 4" key="1">
    <citation type="submission" date="2014-08" db="EMBL/GenBank/DDBJ databases">
        <authorList>
            <person name="Moulin Lionel"/>
        </authorList>
    </citation>
    <scope>NUCLEOTIDE SEQUENCE [LARGE SCALE GENOMIC DNA]</scope>
</reference>
<evidence type="ECO:0000259" key="2">
    <source>
        <dbReference type="Pfam" id="PF13439"/>
    </source>
</evidence>
<dbReference type="InterPro" id="IPR028098">
    <property type="entry name" value="Glyco_trans_4-like_N"/>
</dbReference>
<organism evidence="3 4">
    <name type="scientific">Mesorhizobium plurifarium</name>
    <dbReference type="NCBI Taxonomy" id="69974"/>
    <lineage>
        <taxon>Bacteria</taxon>
        <taxon>Pseudomonadati</taxon>
        <taxon>Pseudomonadota</taxon>
        <taxon>Alphaproteobacteria</taxon>
        <taxon>Hyphomicrobiales</taxon>
        <taxon>Phyllobacteriaceae</taxon>
        <taxon>Mesorhizobium</taxon>
    </lineage>
</organism>
<dbReference type="CDD" id="cd03802">
    <property type="entry name" value="GT4_AviGT4-like"/>
    <property type="match status" value="1"/>
</dbReference>
<dbReference type="AlphaFoldDB" id="A0A090EUC7"/>
<evidence type="ECO:0000313" key="4">
    <source>
        <dbReference type="Proteomes" id="UP000046373"/>
    </source>
</evidence>
<feature type="domain" description="Glycosyltransferase subfamily 4-like N-terminal" evidence="2">
    <location>
        <begin position="18"/>
        <end position="126"/>
    </location>
</feature>